<organism evidence="1 2">
    <name type="scientific">Podila minutissima</name>
    <dbReference type="NCBI Taxonomy" id="64525"/>
    <lineage>
        <taxon>Eukaryota</taxon>
        <taxon>Fungi</taxon>
        <taxon>Fungi incertae sedis</taxon>
        <taxon>Mucoromycota</taxon>
        <taxon>Mortierellomycotina</taxon>
        <taxon>Mortierellomycetes</taxon>
        <taxon>Mortierellales</taxon>
        <taxon>Mortierellaceae</taxon>
        <taxon>Podila</taxon>
    </lineage>
</organism>
<accession>A0A9P5SID2</accession>
<reference evidence="1" key="1">
    <citation type="journal article" date="2020" name="Fungal Divers.">
        <title>Resolving the Mortierellaceae phylogeny through synthesis of multi-gene phylogenetics and phylogenomics.</title>
        <authorList>
            <person name="Vandepol N."/>
            <person name="Liber J."/>
            <person name="Desiro A."/>
            <person name="Na H."/>
            <person name="Kennedy M."/>
            <person name="Barry K."/>
            <person name="Grigoriev I.V."/>
            <person name="Miller A.N."/>
            <person name="O'Donnell K."/>
            <person name="Stajich J.E."/>
            <person name="Bonito G."/>
        </authorList>
    </citation>
    <scope>NUCLEOTIDE SEQUENCE</scope>
    <source>
        <strain evidence="1">NVP1</strain>
    </source>
</reference>
<gene>
    <name evidence="1" type="ORF">BG006_006693</name>
</gene>
<protein>
    <submittedName>
        <fullName evidence="1">Uncharacterized protein</fullName>
    </submittedName>
</protein>
<evidence type="ECO:0000313" key="1">
    <source>
        <dbReference type="EMBL" id="KAF9330353.1"/>
    </source>
</evidence>
<comment type="caution">
    <text evidence="1">The sequence shown here is derived from an EMBL/GenBank/DDBJ whole genome shotgun (WGS) entry which is preliminary data.</text>
</comment>
<evidence type="ECO:0000313" key="2">
    <source>
        <dbReference type="Proteomes" id="UP000696485"/>
    </source>
</evidence>
<dbReference type="AlphaFoldDB" id="A0A9P5SID2"/>
<proteinExistence type="predicted"/>
<name>A0A9P5SID2_9FUNG</name>
<dbReference type="Proteomes" id="UP000696485">
    <property type="component" value="Unassembled WGS sequence"/>
</dbReference>
<sequence>MTPAPVVKDEDEDEEDEGLVLKVTVTFEPVELEVDDVREVVSEALELVGRCNPGEDAELLLLLLLLLDGTGVVGEVGKVGEAELEEKTLRWSEKACLALRKSAEVCILRGR</sequence>
<keyword evidence="2" id="KW-1185">Reference proteome</keyword>
<dbReference type="EMBL" id="JAAAUY010000403">
    <property type="protein sequence ID" value="KAF9330353.1"/>
    <property type="molecule type" value="Genomic_DNA"/>
</dbReference>